<sequence length="381" mass="40310">MTSAPEISGLCPPRFHAVKDAFAANFTDAPDGLNEQGARFSVVIAGETVLDLWAGVAEPRDATPFTDDTLVPVFSSGKAIMALLMASAVQRGKLAYEEKVAHVWPAYGANGKADVSIAQLLSHQDGLPGFSEPVDPAIWFDQRAVLDKLAAQAPMWAPGTASGYHPVTVGFLANEVHRLADGRTMGQALRQDFAAPFDLDLWIGLPEDQHGRVAALRKPSKAPDLGPIDAIKTAAFLDKGSAPGGRGSAEWRSIEIPSANLHGTALSLARAMGVFANDGRLDGKTILSPAVMAEATKARVSGPDKVLPYDITWAAGLMRNEGLNIFGPNPDALGHCGWGGSCVMADPDVKLSAAYAMTRQSPYLIGDPRAQRLIEALYSAF</sequence>
<evidence type="ECO:0000313" key="2">
    <source>
        <dbReference type="EMBL" id="MFC5345714.1"/>
    </source>
</evidence>
<reference evidence="3" key="1">
    <citation type="journal article" date="2019" name="Int. J. Syst. Evol. Microbiol.">
        <title>The Global Catalogue of Microorganisms (GCM) 10K type strain sequencing project: providing services to taxonomists for standard genome sequencing and annotation.</title>
        <authorList>
            <consortium name="The Broad Institute Genomics Platform"/>
            <consortium name="The Broad Institute Genome Sequencing Center for Infectious Disease"/>
            <person name="Wu L."/>
            <person name="Ma J."/>
        </authorList>
    </citation>
    <scope>NUCLEOTIDE SEQUENCE [LARGE SCALE GENOMIC DNA]</scope>
    <source>
        <strain evidence="3">JCM 12125</strain>
    </source>
</reference>
<dbReference type="PANTHER" id="PTHR43319:SF3">
    <property type="entry name" value="BETA-LACTAMASE-RELATED DOMAIN-CONTAINING PROTEIN"/>
    <property type="match status" value="1"/>
</dbReference>
<dbReference type="Proteomes" id="UP001596152">
    <property type="component" value="Unassembled WGS sequence"/>
</dbReference>
<dbReference type="EMBL" id="JBHSLF010000053">
    <property type="protein sequence ID" value="MFC5345714.1"/>
    <property type="molecule type" value="Genomic_DNA"/>
</dbReference>
<evidence type="ECO:0000259" key="1">
    <source>
        <dbReference type="Pfam" id="PF00144"/>
    </source>
</evidence>
<comment type="caution">
    <text evidence="2">The sequence shown here is derived from an EMBL/GenBank/DDBJ whole genome shotgun (WGS) entry which is preliminary data.</text>
</comment>
<keyword evidence="2" id="KW-0378">Hydrolase</keyword>
<organism evidence="2 3">
    <name type="scientific">Brevundimonas staleyi</name>
    <dbReference type="NCBI Taxonomy" id="74326"/>
    <lineage>
        <taxon>Bacteria</taxon>
        <taxon>Pseudomonadati</taxon>
        <taxon>Pseudomonadota</taxon>
        <taxon>Alphaproteobacteria</taxon>
        <taxon>Caulobacterales</taxon>
        <taxon>Caulobacteraceae</taxon>
        <taxon>Brevundimonas</taxon>
    </lineage>
</organism>
<keyword evidence="3" id="KW-1185">Reference proteome</keyword>
<evidence type="ECO:0000313" key="3">
    <source>
        <dbReference type="Proteomes" id="UP001596152"/>
    </source>
</evidence>
<dbReference type="InterPro" id="IPR012338">
    <property type="entry name" value="Beta-lactam/transpept-like"/>
</dbReference>
<dbReference type="InterPro" id="IPR052907">
    <property type="entry name" value="Beta-lactamase/esterase"/>
</dbReference>
<gene>
    <name evidence="2" type="ORF">ACFPIE_17505</name>
</gene>
<dbReference type="PANTHER" id="PTHR43319">
    <property type="entry name" value="BETA-LACTAMASE-RELATED"/>
    <property type="match status" value="1"/>
</dbReference>
<dbReference type="SUPFAM" id="SSF56601">
    <property type="entry name" value="beta-lactamase/transpeptidase-like"/>
    <property type="match status" value="1"/>
</dbReference>
<accession>A0ABW0FX68</accession>
<protein>
    <submittedName>
        <fullName evidence="2">Serine hydrolase domain-containing protein</fullName>
    </submittedName>
</protein>
<name>A0ABW0FX68_9CAUL</name>
<feature type="domain" description="Beta-lactamase-related" evidence="1">
    <location>
        <begin position="23"/>
        <end position="373"/>
    </location>
</feature>
<dbReference type="Pfam" id="PF00144">
    <property type="entry name" value="Beta-lactamase"/>
    <property type="match status" value="1"/>
</dbReference>
<dbReference type="InterPro" id="IPR001466">
    <property type="entry name" value="Beta-lactam-related"/>
</dbReference>
<dbReference type="RefSeq" id="WP_374037767.1">
    <property type="nucleotide sequence ID" value="NZ_CP169082.1"/>
</dbReference>
<dbReference type="Gene3D" id="3.40.710.10">
    <property type="entry name" value="DD-peptidase/beta-lactamase superfamily"/>
    <property type="match status" value="1"/>
</dbReference>
<dbReference type="GO" id="GO:0016787">
    <property type="term" value="F:hydrolase activity"/>
    <property type="evidence" value="ECO:0007669"/>
    <property type="project" value="UniProtKB-KW"/>
</dbReference>
<proteinExistence type="predicted"/>